<feature type="domain" description="Nucleoplasmin-like" evidence="6">
    <location>
        <begin position="327"/>
        <end position="389"/>
    </location>
</feature>
<dbReference type="AlphaFoldDB" id="A0A2G2V3I3"/>
<evidence type="ECO:0000256" key="5">
    <source>
        <dbReference type="SAM" id="MobiDB-lite"/>
    </source>
</evidence>
<keyword evidence="3" id="KW-0697">Rotamase</keyword>
<evidence type="ECO:0000256" key="1">
    <source>
        <dbReference type="ARBA" id="ARBA00000971"/>
    </source>
</evidence>
<accession>A0A2G2V3I3</accession>
<feature type="region of interest" description="Disordered" evidence="5">
    <location>
        <begin position="442"/>
        <end position="530"/>
    </location>
</feature>
<dbReference type="PANTHER" id="PTHR43811:SF19">
    <property type="entry name" value="39 KDA FK506-BINDING NUCLEAR PROTEIN"/>
    <property type="match status" value="1"/>
</dbReference>
<evidence type="ECO:0000256" key="3">
    <source>
        <dbReference type="ARBA" id="ARBA00023110"/>
    </source>
</evidence>
<organism evidence="7 8">
    <name type="scientific">Capsicum baccatum</name>
    <name type="common">Peruvian pepper</name>
    <dbReference type="NCBI Taxonomy" id="33114"/>
    <lineage>
        <taxon>Eukaryota</taxon>
        <taxon>Viridiplantae</taxon>
        <taxon>Streptophyta</taxon>
        <taxon>Embryophyta</taxon>
        <taxon>Tracheophyta</taxon>
        <taxon>Spermatophyta</taxon>
        <taxon>Magnoliopsida</taxon>
        <taxon>eudicotyledons</taxon>
        <taxon>Gunneridae</taxon>
        <taxon>Pentapetalae</taxon>
        <taxon>asterids</taxon>
        <taxon>lamiids</taxon>
        <taxon>Solanales</taxon>
        <taxon>Solanaceae</taxon>
        <taxon>Solanoideae</taxon>
        <taxon>Capsiceae</taxon>
        <taxon>Capsicum</taxon>
    </lineage>
</organism>
<dbReference type="Gene3D" id="2.60.120.340">
    <property type="entry name" value="Nucleoplasmin core domain"/>
    <property type="match status" value="1"/>
</dbReference>
<dbReference type="STRING" id="33114.A0A2G2V3I3"/>
<evidence type="ECO:0000313" key="7">
    <source>
        <dbReference type="EMBL" id="PHT27553.1"/>
    </source>
</evidence>
<feature type="compositionally biased region" description="Basic and acidic residues" evidence="5">
    <location>
        <begin position="519"/>
        <end position="530"/>
    </location>
</feature>
<gene>
    <name evidence="7" type="ORF">CQW23_32839</name>
</gene>
<comment type="catalytic activity">
    <reaction evidence="1">
        <text>[protein]-peptidylproline (omega=180) = [protein]-peptidylproline (omega=0)</text>
        <dbReference type="Rhea" id="RHEA:16237"/>
        <dbReference type="Rhea" id="RHEA-COMP:10747"/>
        <dbReference type="Rhea" id="RHEA-COMP:10748"/>
        <dbReference type="ChEBI" id="CHEBI:83833"/>
        <dbReference type="ChEBI" id="CHEBI:83834"/>
        <dbReference type="EC" id="5.2.1.8"/>
    </reaction>
</comment>
<evidence type="ECO:0000313" key="8">
    <source>
        <dbReference type="Proteomes" id="UP000224567"/>
    </source>
</evidence>
<dbReference type="InterPro" id="IPR041232">
    <property type="entry name" value="NPL"/>
</dbReference>
<dbReference type="Pfam" id="PF17800">
    <property type="entry name" value="NPL"/>
    <property type="match status" value="1"/>
</dbReference>
<evidence type="ECO:0000256" key="2">
    <source>
        <dbReference type="ARBA" id="ARBA00013194"/>
    </source>
</evidence>
<feature type="compositionally biased region" description="Basic and acidic residues" evidence="5">
    <location>
        <begin position="494"/>
        <end position="511"/>
    </location>
</feature>
<dbReference type="OrthoDB" id="1902587at2759"/>
<dbReference type="EMBL" id="MLFT02000385">
    <property type="protein sequence ID" value="PHT27553.1"/>
    <property type="molecule type" value="Genomic_DNA"/>
</dbReference>
<dbReference type="Proteomes" id="UP000224567">
    <property type="component" value="Unassembled WGS sequence"/>
</dbReference>
<keyword evidence="4 7" id="KW-0413">Isomerase</keyword>
<feature type="region of interest" description="Disordered" evidence="5">
    <location>
        <begin position="69"/>
        <end position="153"/>
    </location>
</feature>
<dbReference type="PANTHER" id="PTHR43811">
    <property type="entry name" value="FKBP-TYPE PEPTIDYL-PROLYL CIS-TRANS ISOMERASE FKPA"/>
    <property type="match status" value="1"/>
</dbReference>
<sequence length="632" mass="71793">MFSASKAMSFEFFKNVRQTMEDDYEFTLEDENNMLLPYARDQGKTIIDSRSVHLSGFFYGESEDCFGDEYASDPYGEGAAEIDSESSDSIKFEDVAEDGDKDGSTDDAFSMYPPSHIPNSEDEDGFSLLERKRKSATSKKSDGIEDEDTHEEALNEKARCTDVDKSKGLQRIVCDDTSKTYDYQKFLQKWFEGQKHAQKLNHIEDEENQLITCIMASRFLHLVYCICIYRQQQHIPNADCTWTLPLPIEVPRYGIRSFDFVFQRGMPLELKKSSETEKTVEEINDILRQQPMAGATTVYKSFKDFNGEVLTGFSNELFRAKIKATLSTGSTSMTSIVQCQVGDKKAICICSLLPEKQERCLLNLEFEEDHEDITFLVIGSHSVHLSGFFYGESEDCFGDEYASDPYEEGAAEIDSESSDSIKFEDVAEDGDKDGSTDDAFKILEEEEPRDESGTLKRPKKKKHHLNVTDEEENLIVIKGNTDSSLSESEDEDDFSLRESKSKSATSKKLDGIEDEDTREEALNEKARGTDVDERKGLRRIVCEDTSKTYDYQSRGEQIKQKKLEIGSYVERVTGFKKALLGPRLLEAERLKKKSSLSTDEEKKEMSLVPYSYAVGSLMYAMVCTRPDIARYC</sequence>
<dbReference type="EC" id="5.2.1.8" evidence="2"/>
<keyword evidence="8" id="KW-1185">Reference proteome</keyword>
<reference evidence="8" key="2">
    <citation type="journal article" date="2017" name="J. Anim. Genet.">
        <title>Multiple reference genome sequences of hot pepper reveal the massive evolution of plant disease resistance genes by retroduplication.</title>
        <authorList>
            <person name="Kim S."/>
            <person name="Park J."/>
            <person name="Yeom S.-I."/>
            <person name="Kim Y.-M."/>
            <person name="Seo E."/>
            <person name="Kim K.-T."/>
            <person name="Kim M.-S."/>
            <person name="Lee J.M."/>
            <person name="Cheong K."/>
            <person name="Shin H.-S."/>
            <person name="Kim S.-B."/>
            <person name="Han K."/>
            <person name="Lee J."/>
            <person name="Park M."/>
            <person name="Lee H.-A."/>
            <person name="Lee H.-Y."/>
            <person name="Lee Y."/>
            <person name="Oh S."/>
            <person name="Lee J.H."/>
            <person name="Choi E."/>
            <person name="Choi E."/>
            <person name="Lee S.E."/>
            <person name="Jeon J."/>
            <person name="Kim H."/>
            <person name="Choi G."/>
            <person name="Song H."/>
            <person name="Lee J."/>
            <person name="Lee S.-C."/>
            <person name="Kwon J.-K."/>
            <person name="Lee H.-Y."/>
            <person name="Koo N."/>
            <person name="Hong Y."/>
            <person name="Kim R.W."/>
            <person name="Kang W.-H."/>
            <person name="Huh J.H."/>
            <person name="Kang B.-C."/>
            <person name="Yang T.-J."/>
            <person name="Lee Y.-H."/>
            <person name="Bennetzen J.L."/>
            <person name="Choi D."/>
        </authorList>
    </citation>
    <scope>NUCLEOTIDE SEQUENCE [LARGE SCALE GENOMIC DNA]</scope>
    <source>
        <strain evidence="8">cv. PBC81</strain>
    </source>
</reference>
<evidence type="ECO:0000256" key="4">
    <source>
        <dbReference type="ARBA" id="ARBA00023235"/>
    </source>
</evidence>
<feature type="compositionally biased region" description="Basic residues" evidence="5">
    <location>
        <begin position="456"/>
        <end position="465"/>
    </location>
</feature>
<name>A0A2G2V3I3_CAPBA</name>
<evidence type="ECO:0000259" key="6">
    <source>
        <dbReference type="Pfam" id="PF17800"/>
    </source>
</evidence>
<comment type="caution">
    <text evidence="7">The sequence shown here is derived from an EMBL/GenBank/DDBJ whole genome shotgun (WGS) entry which is preliminary data.</text>
</comment>
<proteinExistence type="predicted"/>
<reference evidence="7 8" key="1">
    <citation type="journal article" date="2017" name="Genome Biol.">
        <title>New reference genome sequences of hot pepper reveal the massive evolution of plant disease-resistance genes by retroduplication.</title>
        <authorList>
            <person name="Kim S."/>
            <person name="Park J."/>
            <person name="Yeom S.I."/>
            <person name="Kim Y.M."/>
            <person name="Seo E."/>
            <person name="Kim K.T."/>
            <person name="Kim M.S."/>
            <person name="Lee J.M."/>
            <person name="Cheong K."/>
            <person name="Shin H.S."/>
            <person name="Kim S.B."/>
            <person name="Han K."/>
            <person name="Lee J."/>
            <person name="Park M."/>
            <person name="Lee H.A."/>
            <person name="Lee H.Y."/>
            <person name="Lee Y."/>
            <person name="Oh S."/>
            <person name="Lee J.H."/>
            <person name="Choi E."/>
            <person name="Choi E."/>
            <person name="Lee S.E."/>
            <person name="Jeon J."/>
            <person name="Kim H."/>
            <person name="Choi G."/>
            <person name="Song H."/>
            <person name="Lee J."/>
            <person name="Lee S.C."/>
            <person name="Kwon J.K."/>
            <person name="Lee H.Y."/>
            <person name="Koo N."/>
            <person name="Hong Y."/>
            <person name="Kim R.W."/>
            <person name="Kang W.H."/>
            <person name="Huh J.H."/>
            <person name="Kang B.C."/>
            <person name="Yang T.J."/>
            <person name="Lee Y.H."/>
            <person name="Bennetzen J.L."/>
            <person name="Choi D."/>
        </authorList>
    </citation>
    <scope>NUCLEOTIDE SEQUENCE [LARGE SCALE GENOMIC DNA]</scope>
    <source>
        <strain evidence="8">cv. PBC81</strain>
    </source>
</reference>
<dbReference type="GO" id="GO:0003755">
    <property type="term" value="F:peptidyl-prolyl cis-trans isomerase activity"/>
    <property type="evidence" value="ECO:0007669"/>
    <property type="project" value="UniProtKB-KW"/>
</dbReference>
<protein>
    <recommendedName>
        <fullName evidence="2">peptidylprolyl isomerase</fullName>
        <ecNumber evidence="2">5.2.1.8</ecNumber>
    </recommendedName>
</protein>